<dbReference type="EMBL" id="NKXO01000022">
    <property type="protein sequence ID" value="PKQ68875.1"/>
    <property type="molecule type" value="Genomic_DNA"/>
</dbReference>
<evidence type="ECO:0000313" key="4">
    <source>
        <dbReference type="Proteomes" id="UP000233387"/>
    </source>
</evidence>
<dbReference type="Pfam" id="PF10728">
    <property type="entry name" value="DUF2520"/>
    <property type="match status" value="1"/>
</dbReference>
<dbReference type="Pfam" id="PF03807">
    <property type="entry name" value="F420_oxidored"/>
    <property type="match status" value="1"/>
</dbReference>
<evidence type="ECO:0000259" key="1">
    <source>
        <dbReference type="Pfam" id="PF03807"/>
    </source>
</evidence>
<feature type="domain" description="Pyrroline-5-carboxylate reductase catalytic N-terminal" evidence="1">
    <location>
        <begin position="7"/>
        <end position="91"/>
    </location>
</feature>
<dbReference type="OrthoDB" id="9810755at2"/>
<proteinExistence type="predicted"/>
<feature type="domain" description="DUF2520" evidence="2">
    <location>
        <begin position="132"/>
        <end position="257"/>
    </location>
</feature>
<dbReference type="PANTHER" id="PTHR40459">
    <property type="entry name" value="CONSERVED HYPOTHETICAL ALANINE AND LEUCINE RICH PROTEIN"/>
    <property type="match status" value="1"/>
</dbReference>
<accession>A0A2N3IF15</accession>
<dbReference type="InterPro" id="IPR037108">
    <property type="entry name" value="TM1727-like_C_sf"/>
</dbReference>
<organism evidence="3 4">
    <name type="scientific">Raineya orbicola</name>
    <dbReference type="NCBI Taxonomy" id="2016530"/>
    <lineage>
        <taxon>Bacteria</taxon>
        <taxon>Pseudomonadati</taxon>
        <taxon>Bacteroidota</taxon>
        <taxon>Cytophagia</taxon>
        <taxon>Cytophagales</taxon>
        <taxon>Raineyaceae</taxon>
        <taxon>Raineya</taxon>
    </lineage>
</organism>
<dbReference type="Gene3D" id="1.10.1040.20">
    <property type="entry name" value="ProC-like, C-terminal domain"/>
    <property type="match status" value="1"/>
</dbReference>
<sequence>MEAKSLKIALIGTGNVAWHIANAFTQTAHQIVEVYGRNIQNTNEFAGNLNALVKDSLNFKESQAEIILLAVSDNALPEIIAQMQLNSNQIVAHTSGSTPITIFDALPCKANFGVFYPLQTFSKTKQVNIQEVPFCIEGNSTETATCLKSLAEAISRKVFLISSEERLKLHLAAVFANNFVNHLLGISQEILQKENLSFELLRPLIQETFAKAMEAENIYAIQTGPARRNDQIIIQKHLQLLQNEAYKQKIYEIISESIRQKS</sequence>
<dbReference type="InterPro" id="IPR008927">
    <property type="entry name" value="6-PGluconate_DH-like_C_sf"/>
</dbReference>
<dbReference type="RefSeq" id="WP_101358800.1">
    <property type="nucleotide sequence ID" value="NZ_NKXO01000022.1"/>
</dbReference>
<dbReference type="PANTHER" id="PTHR40459:SF1">
    <property type="entry name" value="CONSERVED HYPOTHETICAL ALANINE AND LEUCINE RICH PROTEIN"/>
    <property type="match status" value="1"/>
</dbReference>
<dbReference type="SUPFAM" id="SSF48179">
    <property type="entry name" value="6-phosphogluconate dehydrogenase C-terminal domain-like"/>
    <property type="match status" value="1"/>
</dbReference>
<comment type="caution">
    <text evidence="3">The sequence shown here is derived from an EMBL/GenBank/DDBJ whole genome shotgun (WGS) entry which is preliminary data.</text>
</comment>
<dbReference type="Gene3D" id="3.40.50.720">
    <property type="entry name" value="NAD(P)-binding Rossmann-like Domain"/>
    <property type="match status" value="1"/>
</dbReference>
<dbReference type="Proteomes" id="UP000233387">
    <property type="component" value="Unassembled WGS sequence"/>
</dbReference>
<dbReference type="InterPro" id="IPR018931">
    <property type="entry name" value="DUF2520"/>
</dbReference>
<evidence type="ECO:0008006" key="5">
    <source>
        <dbReference type="Google" id="ProtNLM"/>
    </source>
</evidence>
<evidence type="ECO:0000259" key="2">
    <source>
        <dbReference type="Pfam" id="PF10728"/>
    </source>
</evidence>
<protein>
    <recommendedName>
        <fullName evidence="5">DUF2520 domain-containing protein</fullName>
    </recommendedName>
</protein>
<dbReference type="AlphaFoldDB" id="A0A2N3IF15"/>
<evidence type="ECO:0000313" key="3">
    <source>
        <dbReference type="EMBL" id="PKQ68875.1"/>
    </source>
</evidence>
<keyword evidence="4" id="KW-1185">Reference proteome</keyword>
<name>A0A2N3IF15_9BACT</name>
<reference evidence="3 4" key="1">
    <citation type="submission" date="2017-06" db="EMBL/GenBank/DDBJ databases">
        <title>Raineya orbicola gen. nov., sp. nov. a slightly thermophilic bacterium of the phylum Bacteroidetes and the description of Raineyaceae fam. nov.</title>
        <authorList>
            <person name="Albuquerque L."/>
            <person name="Polonia A.R.M."/>
            <person name="Barroso C."/>
            <person name="Froufe H.J.C."/>
            <person name="Lage O."/>
            <person name="Lobo-Da-Cunha A."/>
            <person name="Egas C."/>
            <person name="Da Costa M.S."/>
        </authorList>
    </citation>
    <scope>NUCLEOTIDE SEQUENCE [LARGE SCALE GENOMIC DNA]</scope>
    <source>
        <strain evidence="3 4">SPSPC-11</strain>
    </source>
</reference>
<dbReference type="InterPro" id="IPR036291">
    <property type="entry name" value="NAD(P)-bd_dom_sf"/>
</dbReference>
<gene>
    <name evidence="3" type="ORF">Rain11_1530</name>
</gene>
<dbReference type="InterPro" id="IPR028939">
    <property type="entry name" value="P5C_Rdtase_cat_N"/>
</dbReference>
<dbReference type="SUPFAM" id="SSF51735">
    <property type="entry name" value="NAD(P)-binding Rossmann-fold domains"/>
    <property type="match status" value="1"/>
</dbReference>